<dbReference type="RefSeq" id="WP_054294193.1">
    <property type="nucleotide sequence ID" value="NZ_CP012752.1"/>
</dbReference>
<protein>
    <submittedName>
        <fullName evidence="2">Uncharacterized protein</fullName>
    </submittedName>
</protein>
<dbReference type="KEGG" id="kphy:AOZ06_40435"/>
<accession>A0A0N9I1G0</accession>
<dbReference type="STRING" id="860235.AOZ06_40435"/>
<dbReference type="AlphaFoldDB" id="A0A0N9I1G0"/>
<feature type="transmembrane region" description="Helical" evidence="1">
    <location>
        <begin position="120"/>
        <end position="138"/>
    </location>
</feature>
<proteinExistence type="predicted"/>
<feature type="transmembrane region" description="Helical" evidence="1">
    <location>
        <begin position="153"/>
        <end position="172"/>
    </location>
</feature>
<evidence type="ECO:0000256" key="1">
    <source>
        <dbReference type="SAM" id="Phobius"/>
    </source>
</evidence>
<dbReference type="EMBL" id="CP012752">
    <property type="protein sequence ID" value="ALG12298.1"/>
    <property type="molecule type" value="Genomic_DNA"/>
</dbReference>
<sequence>MRLLVLYARSRGLLGAFALMLASAIGVRALDNPDDKILLLALAMGVAAVSAGLSSPDAQLDRTGSLPWPLWRGTHVVLGAAVVFGLITAAGSWDAGIILRDAAGLVGLTGLGAPFLGNQLAWTLPVVWVAVCVVAGPTDNDVLTWLVQSPESTGALLTAAALGLTGLAVYAIRGPRHT</sequence>
<keyword evidence="1" id="KW-0812">Transmembrane</keyword>
<evidence type="ECO:0000313" key="3">
    <source>
        <dbReference type="Proteomes" id="UP000063699"/>
    </source>
</evidence>
<evidence type="ECO:0000313" key="2">
    <source>
        <dbReference type="EMBL" id="ALG12298.1"/>
    </source>
</evidence>
<organism evidence="2 3">
    <name type="scientific">Kibdelosporangium phytohabitans</name>
    <dbReference type="NCBI Taxonomy" id="860235"/>
    <lineage>
        <taxon>Bacteria</taxon>
        <taxon>Bacillati</taxon>
        <taxon>Actinomycetota</taxon>
        <taxon>Actinomycetes</taxon>
        <taxon>Pseudonocardiales</taxon>
        <taxon>Pseudonocardiaceae</taxon>
        <taxon>Kibdelosporangium</taxon>
    </lineage>
</organism>
<keyword evidence="1" id="KW-0472">Membrane</keyword>
<gene>
    <name evidence="2" type="ORF">AOZ06_40435</name>
</gene>
<feature type="transmembrane region" description="Helical" evidence="1">
    <location>
        <begin position="37"/>
        <end position="56"/>
    </location>
</feature>
<feature type="transmembrane region" description="Helical" evidence="1">
    <location>
        <begin position="12"/>
        <end position="30"/>
    </location>
</feature>
<dbReference type="Proteomes" id="UP000063699">
    <property type="component" value="Chromosome"/>
</dbReference>
<keyword evidence="1" id="KW-1133">Transmembrane helix</keyword>
<name>A0A0N9I1G0_9PSEU</name>
<reference evidence="2 3" key="1">
    <citation type="submission" date="2015-07" db="EMBL/GenBank/DDBJ databases">
        <title>Genome sequencing of Kibdelosporangium phytohabitans.</title>
        <authorList>
            <person name="Qin S."/>
            <person name="Xing K."/>
        </authorList>
    </citation>
    <scope>NUCLEOTIDE SEQUENCE [LARGE SCALE GENOMIC DNA]</scope>
    <source>
        <strain evidence="2 3">KLBMP1111</strain>
    </source>
</reference>
<dbReference type="OrthoDB" id="3428801at2"/>
<keyword evidence="3" id="KW-1185">Reference proteome</keyword>
<feature type="transmembrane region" description="Helical" evidence="1">
    <location>
        <begin position="76"/>
        <end position="99"/>
    </location>
</feature>